<organism evidence="2 3">
    <name type="scientific">Riccia sorocarpa</name>
    <dbReference type="NCBI Taxonomy" id="122646"/>
    <lineage>
        <taxon>Eukaryota</taxon>
        <taxon>Viridiplantae</taxon>
        <taxon>Streptophyta</taxon>
        <taxon>Embryophyta</taxon>
        <taxon>Marchantiophyta</taxon>
        <taxon>Marchantiopsida</taxon>
        <taxon>Marchantiidae</taxon>
        <taxon>Marchantiales</taxon>
        <taxon>Ricciaceae</taxon>
        <taxon>Riccia</taxon>
    </lineage>
</organism>
<feature type="compositionally biased region" description="Basic and acidic residues" evidence="1">
    <location>
        <begin position="128"/>
        <end position="138"/>
    </location>
</feature>
<reference evidence="2 3" key="1">
    <citation type="submission" date="2024-09" db="EMBL/GenBank/DDBJ databases">
        <title>Chromosome-scale assembly of Riccia sorocarpa.</title>
        <authorList>
            <person name="Paukszto L."/>
        </authorList>
    </citation>
    <scope>NUCLEOTIDE SEQUENCE [LARGE SCALE GENOMIC DNA]</scope>
    <source>
        <strain evidence="2">LP-2024</strain>
        <tissue evidence="2">Aerial parts of the thallus</tissue>
    </source>
</reference>
<name>A0ABD3GPL2_9MARC</name>
<feature type="compositionally biased region" description="Acidic residues" evidence="1">
    <location>
        <begin position="141"/>
        <end position="150"/>
    </location>
</feature>
<protein>
    <submittedName>
        <fullName evidence="2">Uncharacterized protein</fullName>
    </submittedName>
</protein>
<evidence type="ECO:0000313" key="3">
    <source>
        <dbReference type="Proteomes" id="UP001633002"/>
    </source>
</evidence>
<keyword evidence="3" id="KW-1185">Reference proteome</keyword>
<dbReference type="EMBL" id="JBJQOH010000007">
    <property type="protein sequence ID" value="KAL3680092.1"/>
    <property type="molecule type" value="Genomic_DNA"/>
</dbReference>
<proteinExistence type="predicted"/>
<dbReference type="Proteomes" id="UP001633002">
    <property type="component" value="Unassembled WGS sequence"/>
</dbReference>
<dbReference type="AlphaFoldDB" id="A0ABD3GPL2"/>
<accession>A0ABD3GPL2</accession>
<feature type="region of interest" description="Disordered" evidence="1">
    <location>
        <begin position="73"/>
        <end position="150"/>
    </location>
</feature>
<evidence type="ECO:0000256" key="1">
    <source>
        <dbReference type="SAM" id="MobiDB-lite"/>
    </source>
</evidence>
<evidence type="ECO:0000313" key="2">
    <source>
        <dbReference type="EMBL" id="KAL3680092.1"/>
    </source>
</evidence>
<comment type="caution">
    <text evidence="2">The sequence shown here is derived from an EMBL/GenBank/DDBJ whole genome shotgun (WGS) entry which is preliminary data.</text>
</comment>
<gene>
    <name evidence="2" type="ORF">R1sor_023048</name>
</gene>
<sequence>MERFFEVKSARTINCLSKPILVNAFIDFSYVLSIYIQTDLETLRVIHYPKRNDTQKTDRMRYRIAAVYKAIHQGRRRDGEGGHPESASGEGWGWNGMRMMEGNKRSGASQKKPTPQCCGHDAAAGDNRAAEAGDRRQADGVGEDAAPDWG</sequence>